<dbReference type="SMART" id="SM00382">
    <property type="entry name" value="AAA"/>
    <property type="match status" value="1"/>
</dbReference>
<dbReference type="Pfam" id="PF00005">
    <property type="entry name" value="ABC_tran"/>
    <property type="match status" value="1"/>
</dbReference>
<dbReference type="GO" id="GO:0005524">
    <property type="term" value="F:ATP binding"/>
    <property type="evidence" value="ECO:0007669"/>
    <property type="project" value="UniProtKB-KW"/>
</dbReference>
<evidence type="ECO:0000313" key="7">
    <source>
        <dbReference type="Proteomes" id="UP000578091"/>
    </source>
</evidence>
<dbReference type="Proteomes" id="UP000578091">
    <property type="component" value="Unassembled WGS sequence"/>
</dbReference>
<dbReference type="GO" id="GO:1902495">
    <property type="term" value="C:transmembrane transporter complex"/>
    <property type="evidence" value="ECO:0007669"/>
    <property type="project" value="UniProtKB-ARBA"/>
</dbReference>
<dbReference type="FunFam" id="3.40.50.300:FF:000032">
    <property type="entry name" value="Export ABC transporter ATP-binding protein"/>
    <property type="match status" value="1"/>
</dbReference>
<comment type="caution">
    <text evidence="6">The sequence shown here is derived from an EMBL/GenBank/DDBJ whole genome shotgun (WGS) entry which is preliminary data.</text>
</comment>
<dbReference type="CDD" id="cd03255">
    <property type="entry name" value="ABC_MJ0796_LolCDE_FtsE"/>
    <property type="match status" value="1"/>
</dbReference>
<feature type="domain" description="ABC transporter" evidence="5">
    <location>
        <begin position="16"/>
        <end position="235"/>
    </location>
</feature>
<reference evidence="6 7" key="1">
    <citation type="submission" date="2020-07" db="EMBL/GenBank/DDBJ databases">
        <title>Luteimonas sp. SJ-92.</title>
        <authorList>
            <person name="Huang X.-X."/>
            <person name="Xu L."/>
            <person name="Sun J.-Q."/>
        </authorList>
    </citation>
    <scope>NUCLEOTIDE SEQUENCE [LARGE SCALE GENOMIC DNA]</scope>
    <source>
        <strain evidence="6 7">SJ-92</strain>
    </source>
</reference>
<keyword evidence="1" id="KW-0813">Transport</keyword>
<organism evidence="6 7">
    <name type="scientific">Luteimonas salinisoli</name>
    <dbReference type="NCBI Taxonomy" id="2752307"/>
    <lineage>
        <taxon>Bacteria</taxon>
        <taxon>Pseudomonadati</taxon>
        <taxon>Pseudomonadota</taxon>
        <taxon>Gammaproteobacteria</taxon>
        <taxon>Lysobacterales</taxon>
        <taxon>Lysobacteraceae</taxon>
        <taxon>Luteimonas</taxon>
    </lineage>
</organism>
<protein>
    <submittedName>
        <fullName evidence="6">ABC transporter ATP-binding protein</fullName>
    </submittedName>
</protein>
<dbReference type="InterPro" id="IPR017911">
    <property type="entry name" value="MacB-like_ATP-bd"/>
</dbReference>
<dbReference type="EMBL" id="JACCKA010000029">
    <property type="protein sequence ID" value="NZA25613.1"/>
    <property type="molecule type" value="Genomic_DNA"/>
</dbReference>
<dbReference type="InterPro" id="IPR017871">
    <property type="entry name" value="ABC_transporter-like_CS"/>
</dbReference>
<proteinExistence type="inferred from homology"/>
<evidence type="ECO:0000256" key="3">
    <source>
        <dbReference type="ARBA" id="ARBA00022840"/>
    </source>
</evidence>
<dbReference type="PROSITE" id="PS50893">
    <property type="entry name" value="ABC_TRANSPORTER_2"/>
    <property type="match status" value="1"/>
</dbReference>
<dbReference type="GO" id="GO:0022857">
    <property type="term" value="F:transmembrane transporter activity"/>
    <property type="evidence" value="ECO:0007669"/>
    <property type="project" value="UniProtKB-ARBA"/>
</dbReference>
<evidence type="ECO:0000256" key="2">
    <source>
        <dbReference type="ARBA" id="ARBA00022741"/>
    </source>
</evidence>
<comment type="similarity">
    <text evidence="4">Belongs to the ABC transporter superfamily. Macrolide exporter (TC 3.A.1.122) family.</text>
</comment>
<dbReference type="PANTHER" id="PTHR42798">
    <property type="entry name" value="LIPOPROTEIN-RELEASING SYSTEM ATP-BINDING PROTEIN LOLD"/>
    <property type="match status" value="1"/>
</dbReference>
<dbReference type="InterPro" id="IPR003593">
    <property type="entry name" value="AAA+_ATPase"/>
</dbReference>
<sequence length="235" mass="24563">MADSNPAAPPTTRHALEAAGLGKRVPLPSGDLTILDGVGFRIAHGDSVAIVGASGSGKSTLLSLLAGLDTPSSGEVRLDGEPLSTLDEDGRARVRARKVGFVFQSFQLLPSLTALENAMLPLELRGDADARGPAEDTLRKVGLGERLGHYPRQLSGGEQQRVALARAFVTGPSLLFADEPTGNLDTRTGQAIIELLFAMNAEAGTTLVLVTHDEHLASRCGRVLRLDSGRLVSGA</sequence>
<accession>A0A853J901</accession>
<dbReference type="PROSITE" id="PS00211">
    <property type="entry name" value="ABC_TRANSPORTER_1"/>
    <property type="match status" value="1"/>
</dbReference>
<name>A0A853J901_9GAMM</name>
<keyword evidence="2" id="KW-0547">Nucleotide-binding</keyword>
<gene>
    <name evidence="6" type="ORF">H0E84_04395</name>
</gene>
<dbReference type="AlphaFoldDB" id="A0A853J901"/>
<dbReference type="Gene3D" id="3.40.50.300">
    <property type="entry name" value="P-loop containing nucleotide triphosphate hydrolases"/>
    <property type="match status" value="1"/>
</dbReference>
<evidence type="ECO:0000259" key="5">
    <source>
        <dbReference type="PROSITE" id="PS50893"/>
    </source>
</evidence>
<dbReference type="GO" id="GO:0016887">
    <property type="term" value="F:ATP hydrolysis activity"/>
    <property type="evidence" value="ECO:0007669"/>
    <property type="project" value="InterPro"/>
</dbReference>
<dbReference type="PANTHER" id="PTHR42798:SF2">
    <property type="entry name" value="ABC TRANSPORTER ATP-BINDING PROTEIN MG467-RELATED"/>
    <property type="match status" value="1"/>
</dbReference>
<dbReference type="RefSeq" id="WP_180677409.1">
    <property type="nucleotide sequence ID" value="NZ_JACCKA010000029.1"/>
</dbReference>
<evidence type="ECO:0000313" key="6">
    <source>
        <dbReference type="EMBL" id="NZA25613.1"/>
    </source>
</evidence>
<dbReference type="InterPro" id="IPR003439">
    <property type="entry name" value="ABC_transporter-like_ATP-bd"/>
</dbReference>
<keyword evidence="3 6" id="KW-0067">ATP-binding</keyword>
<dbReference type="SUPFAM" id="SSF52540">
    <property type="entry name" value="P-loop containing nucleoside triphosphate hydrolases"/>
    <property type="match status" value="1"/>
</dbReference>
<keyword evidence="7" id="KW-1185">Reference proteome</keyword>
<dbReference type="InterPro" id="IPR027417">
    <property type="entry name" value="P-loop_NTPase"/>
</dbReference>
<evidence type="ECO:0000256" key="1">
    <source>
        <dbReference type="ARBA" id="ARBA00022448"/>
    </source>
</evidence>
<evidence type="ECO:0000256" key="4">
    <source>
        <dbReference type="ARBA" id="ARBA00038388"/>
    </source>
</evidence>